<dbReference type="InterPro" id="IPR008523">
    <property type="entry name" value="DUF805"/>
</dbReference>
<comment type="caution">
    <text evidence="2">The sequence shown here is derived from an EMBL/GenBank/DDBJ whole genome shotgun (WGS) entry which is preliminary data.</text>
</comment>
<keyword evidence="1" id="KW-0472">Membrane</keyword>
<reference evidence="2 3" key="1">
    <citation type="submission" date="2020-07" db="EMBL/GenBank/DDBJ databases">
        <title>Sequencing the genomes of 1000 actinobacteria strains.</title>
        <authorList>
            <person name="Klenk H.-P."/>
        </authorList>
    </citation>
    <scope>NUCLEOTIDE SEQUENCE [LARGE SCALE GENOMIC DNA]</scope>
    <source>
        <strain evidence="2 3">DSM 102047</strain>
    </source>
</reference>
<name>A0A7Y9LS38_9MICC</name>
<dbReference type="Proteomes" id="UP000521748">
    <property type="component" value="Unassembled WGS sequence"/>
</dbReference>
<dbReference type="PANTHER" id="PTHR34980">
    <property type="entry name" value="INNER MEMBRANE PROTEIN-RELATED-RELATED"/>
    <property type="match status" value="1"/>
</dbReference>
<proteinExistence type="predicted"/>
<gene>
    <name evidence="2" type="ORF">FHU41_000781</name>
</gene>
<dbReference type="GO" id="GO:0005886">
    <property type="term" value="C:plasma membrane"/>
    <property type="evidence" value="ECO:0007669"/>
    <property type="project" value="TreeGrafter"/>
</dbReference>
<evidence type="ECO:0000313" key="2">
    <source>
        <dbReference type="EMBL" id="NYE94560.1"/>
    </source>
</evidence>
<keyword evidence="1" id="KW-0812">Transmembrane</keyword>
<dbReference type="Pfam" id="PF05656">
    <property type="entry name" value="DUF805"/>
    <property type="match status" value="1"/>
</dbReference>
<feature type="transmembrane region" description="Helical" evidence="1">
    <location>
        <begin position="66"/>
        <end position="88"/>
    </location>
</feature>
<feature type="transmembrane region" description="Helical" evidence="1">
    <location>
        <begin position="100"/>
        <end position="118"/>
    </location>
</feature>
<feature type="transmembrane region" description="Helical" evidence="1">
    <location>
        <begin position="39"/>
        <end position="59"/>
    </location>
</feature>
<evidence type="ECO:0000256" key="1">
    <source>
        <dbReference type="SAM" id="Phobius"/>
    </source>
</evidence>
<keyword evidence="3" id="KW-1185">Reference proteome</keyword>
<dbReference type="AlphaFoldDB" id="A0A7Y9LS38"/>
<dbReference type="PANTHER" id="PTHR34980:SF2">
    <property type="entry name" value="INNER MEMBRANE PROTEIN YHAH-RELATED"/>
    <property type="match status" value="1"/>
</dbReference>
<dbReference type="RefSeq" id="WP_218846928.1">
    <property type="nucleotide sequence ID" value="NZ_JACBYQ010000001.1"/>
</dbReference>
<dbReference type="EMBL" id="JACBYQ010000001">
    <property type="protein sequence ID" value="NYE94560.1"/>
    <property type="molecule type" value="Genomic_DNA"/>
</dbReference>
<accession>A0A7Y9LS38</accession>
<protein>
    <submittedName>
        <fullName evidence="2">Uncharacterized membrane protein YhaH (DUF805 family)</fullName>
    </submittedName>
</protein>
<keyword evidence="1" id="KW-1133">Transmembrane helix</keyword>
<organism evidence="2 3">
    <name type="scientific">Psychromicrobium silvestre</name>
    <dbReference type="NCBI Taxonomy" id="1645614"/>
    <lineage>
        <taxon>Bacteria</taxon>
        <taxon>Bacillati</taxon>
        <taxon>Actinomycetota</taxon>
        <taxon>Actinomycetes</taxon>
        <taxon>Micrococcales</taxon>
        <taxon>Micrococcaceae</taxon>
        <taxon>Psychromicrobium</taxon>
    </lineage>
</organism>
<evidence type="ECO:0000313" key="3">
    <source>
        <dbReference type="Proteomes" id="UP000521748"/>
    </source>
</evidence>
<sequence>MMDLYYPNERTRAVSFGEAIQTVFRKYSEFNGLATRAEFWWWALFNGLVLSALNLLNVFQVADKTYLGTLIAGFWGIAILLPSLAVAARRLRDAGYDQRNLFWILIPFAGIIIVLIYCSKPPKSVATGLGAGAQ</sequence>